<feature type="compositionally biased region" description="Basic and acidic residues" evidence="1">
    <location>
        <begin position="188"/>
        <end position="208"/>
    </location>
</feature>
<evidence type="ECO:0000256" key="1">
    <source>
        <dbReference type="SAM" id="MobiDB-lite"/>
    </source>
</evidence>
<feature type="compositionally biased region" description="Low complexity" evidence="1">
    <location>
        <begin position="479"/>
        <end position="490"/>
    </location>
</feature>
<organism evidence="2 3">
    <name type="scientific">Lecanosticta acicola</name>
    <dbReference type="NCBI Taxonomy" id="111012"/>
    <lineage>
        <taxon>Eukaryota</taxon>
        <taxon>Fungi</taxon>
        <taxon>Dikarya</taxon>
        <taxon>Ascomycota</taxon>
        <taxon>Pezizomycotina</taxon>
        <taxon>Dothideomycetes</taxon>
        <taxon>Dothideomycetidae</taxon>
        <taxon>Mycosphaerellales</taxon>
        <taxon>Mycosphaerellaceae</taxon>
        <taxon>Lecanosticta</taxon>
    </lineage>
</organism>
<name>A0AAI8YSV8_9PEZI</name>
<dbReference type="Proteomes" id="UP001296104">
    <property type="component" value="Unassembled WGS sequence"/>
</dbReference>
<dbReference type="PANTHER" id="PTHR42032">
    <property type="entry name" value="YALI0E30679P"/>
    <property type="match status" value="1"/>
</dbReference>
<feature type="region of interest" description="Disordered" evidence="1">
    <location>
        <begin position="156"/>
        <end position="208"/>
    </location>
</feature>
<evidence type="ECO:0000313" key="2">
    <source>
        <dbReference type="EMBL" id="CAK3834354.1"/>
    </source>
</evidence>
<keyword evidence="3" id="KW-1185">Reference proteome</keyword>
<evidence type="ECO:0000313" key="3">
    <source>
        <dbReference type="Proteomes" id="UP001296104"/>
    </source>
</evidence>
<feature type="region of interest" description="Disordered" evidence="1">
    <location>
        <begin position="446"/>
        <end position="490"/>
    </location>
</feature>
<feature type="compositionally biased region" description="Low complexity" evidence="1">
    <location>
        <begin position="21"/>
        <end position="32"/>
    </location>
</feature>
<feature type="compositionally biased region" description="Basic and acidic residues" evidence="1">
    <location>
        <begin position="457"/>
        <end position="476"/>
    </location>
</feature>
<feature type="compositionally biased region" description="Low complexity" evidence="1">
    <location>
        <begin position="172"/>
        <end position="181"/>
    </location>
</feature>
<dbReference type="AlphaFoldDB" id="A0AAI8YSV8"/>
<protein>
    <submittedName>
        <fullName evidence="2">Uncharacterized protein</fullName>
    </submittedName>
</protein>
<dbReference type="EMBL" id="CAVMBE010000005">
    <property type="protein sequence ID" value="CAK3834354.1"/>
    <property type="molecule type" value="Genomic_DNA"/>
</dbReference>
<accession>A0AAI8YSV8</accession>
<reference evidence="2" key="1">
    <citation type="submission" date="2023-11" db="EMBL/GenBank/DDBJ databases">
        <authorList>
            <person name="Alioto T."/>
            <person name="Alioto T."/>
            <person name="Gomez Garrido J."/>
        </authorList>
    </citation>
    <scope>NUCLEOTIDE SEQUENCE</scope>
</reference>
<gene>
    <name evidence="2" type="ORF">LECACI_7A001393</name>
</gene>
<dbReference type="PANTHER" id="PTHR42032:SF1">
    <property type="entry name" value="YALI0E30679P"/>
    <property type="match status" value="1"/>
</dbReference>
<proteinExistence type="predicted"/>
<comment type="caution">
    <text evidence="2">The sequence shown here is derived from an EMBL/GenBank/DDBJ whole genome shotgun (WGS) entry which is preliminary data.</text>
</comment>
<feature type="region of interest" description="Disordered" evidence="1">
    <location>
        <begin position="1"/>
        <end position="54"/>
    </location>
</feature>
<sequence>MTDANATTKPDPPTRSATMGSTSTALPPSAAARQRLPQRSATASPSPRPDPLLRRRSSLLSYSSIEDVSQSFADEIINPRMGRRRGGHDENQLTHWQSSPLAFAILPAIGGLLFKNGSAFVTDALLLGLAAIFLNWSIRLPWDWYCSAQELRRDVEPSTDAVPTDVEDETAAESASSAGSSPTPPSRRRQEGTERGKDAPTQDVAKREEAAGELRRQELLALGATFVFPALAAYLLHIIRAQLTTASTVLVSDTNLSIFLLGAEIQPFRQLIRLVSRRTLYLQRVVTGLDDPLASAVGEKHRVSTLASRIQELESKLADNTLVPQTTAMAQKTDINDLSAEIRKRYEPRVEGLERAVRRYEKRQTTIAIQIEQRLQLLESRTQDAVSLAAAAAQNSRNRGVVGNAFTTLVAIVMLPLRLALQICLWPLKALDDMYLRLKTLLLGPGPPRSAKRKSSRRDGSANRDDGRARDLRDKVPTSSSSSSSAKRIR</sequence>